<protein>
    <recommendedName>
        <fullName evidence="1">ATP-grasp domain-containing protein</fullName>
    </recommendedName>
</protein>
<dbReference type="EMBL" id="AP019860">
    <property type="protein sequence ID" value="BBM85196.1"/>
    <property type="molecule type" value="Genomic_DNA"/>
</dbReference>
<dbReference type="KEGG" id="uam:UABAM_03559"/>
<dbReference type="Proteomes" id="UP000326354">
    <property type="component" value="Chromosome"/>
</dbReference>
<dbReference type="OrthoDB" id="5355744at2"/>
<organism evidence="2 3">
    <name type="scientific">Uabimicrobium amorphum</name>
    <dbReference type="NCBI Taxonomy" id="2596890"/>
    <lineage>
        <taxon>Bacteria</taxon>
        <taxon>Pseudomonadati</taxon>
        <taxon>Planctomycetota</taxon>
        <taxon>Candidatus Uabimicrobiia</taxon>
        <taxon>Candidatus Uabimicrobiales</taxon>
        <taxon>Candidatus Uabimicrobiaceae</taxon>
        <taxon>Candidatus Uabimicrobium</taxon>
    </lineage>
</organism>
<keyword evidence="3" id="KW-1185">Reference proteome</keyword>
<dbReference type="Pfam" id="PF14243">
    <property type="entry name" value="R2K_3"/>
    <property type="match status" value="1"/>
</dbReference>
<dbReference type="AlphaFoldDB" id="A0A5S9IPF5"/>
<gene>
    <name evidence="2" type="ORF">UABAM_03559</name>
</gene>
<sequence length="303" mass="34881">MIIFSEYISTNSESSRDLQKMTQTAQTLGCRVYFIPGDFTDCENAANALCYVPQQPNPTTAVCIGYIPTLDYYREIYNVAKDKNIYLINTPQEYELAEHFHLYYPFIKDLTPKSHFIHTSDEISQQNFTFPVFVKGSVLSLKSQGTDSCIAHNKNQLHEIVNKLFTHYNKRTVGTVIVREYVKLRHVRKSSQGFPFGREYRVFLYKGQVLAYGYYWDGEDELAQLSPQEEKQVLQLATQVAKRIATPYIAIDIGQLETEEWIVIEVGDGQYCGATHVPLFTLWNQLVEQTKDPKAKRHLFGTS</sequence>
<dbReference type="RefSeq" id="WP_151969310.1">
    <property type="nucleotide sequence ID" value="NZ_AP019860.1"/>
</dbReference>
<evidence type="ECO:0000259" key="1">
    <source>
        <dbReference type="Pfam" id="PF14243"/>
    </source>
</evidence>
<feature type="domain" description="ATP-grasp" evidence="1">
    <location>
        <begin position="156"/>
        <end position="286"/>
    </location>
</feature>
<reference evidence="2 3" key="1">
    <citation type="submission" date="2019-08" db="EMBL/GenBank/DDBJ databases">
        <title>Complete genome sequence of Candidatus Uab amorphum.</title>
        <authorList>
            <person name="Shiratori T."/>
            <person name="Suzuki S."/>
            <person name="Kakizawa Y."/>
            <person name="Ishida K."/>
        </authorList>
    </citation>
    <scope>NUCLEOTIDE SEQUENCE [LARGE SCALE GENOMIC DNA]</scope>
    <source>
        <strain evidence="2 3">SRT547</strain>
    </source>
</reference>
<proteinExistence type="predicted"/>
<name>A0A5S9IPF5_UABAM</name>
<dbReference type="SUPFAM" id="SSF56059">
    <property type="entry name" value="Glutathione synthetase ATP-binding domain-like"/>
    <property type="match status" value="1"/>
</dbReference>
<evidence type="ECO:0000313" key="3">
    <source>
        <dbReference type="Proteomes" id="UP000326354"/>
    </source>
</evidence>
<evidence type="ECO:0000313" key="2">
    <source>
        <dbReference type="EMBL" id="BBM85196.1"/>
    </source>
</evidence>
<accession>A0A5S9IPF5</accession>
<dbReference type="InterPro" id="IPR025643">
    <property type="entry name" value="R2K_3"/>
</dbReference>